<keyword evidence="2" id="KW-1185">Reference proteome</keyword>
<dbReference type="Pfam" id="PF10065">
    <property type="entry name" value="DUF2303"/>
    <property type="match status" value="1"/>
</dbReference>
<dbReference type="RefSeq" id="WP_109456153.1">
    <property type="nucleotide sequence ID" value="NZ_QFBC01000001.1"/>
</dbReference>
<name>A0A2U2DWD6_9HYPH</name>
<accession>A0A2U2DWD6</accession>
<gene>
    <name evidence="1" type="ORF">DEM27_00020</name>
</gene>
<sequence length="328" mass="36341">MTKTENIAAEPLEALASPLLNVGAPVDLEFLKTLADDAGTDLVTYDNVANRNGLPVRIPVLIDRKTGAAKSVKSLFEEWRTSPERKSGTATVNTLESFTALTNRHKTEHSAIFANTDWRSPSLTAVIDYHEKASAGYADNGRHRIHYPFPLTEEWEAWIGITGKPLDQAQFAEFIEDHRAELAAPHEEEVTHWEELLGGKLAAPNEMQMLSRGLKVNSEVKVSSAVTLSTGEGELTWEETHQTRNNAGAKIIVPSLFMIALPPFYQGEKTRLPVRLRYRVTPGGGAVKWIIIPYRPDIYVTEEVIRVMERAADETELPAFQGSPETAG</sequence>
<dbReference type="EMBL" id="QFBC01000001">
    <property type="protein sequence ID" value="PWE57638.1"/>
    <property type="molecule type" value="Genomic_DNA"/>
</dbReference>
<reference evidence="1 2" key="1">
    <citation type="submission" date="2018-05" db="EMBL/GenBank/DDBJ databases">
        <title>The draft genome of strain NS-104.</title>
        <authorList>
            <person name="Hang P."/>
            <person name="Jiang J."/>
        </authorList>
    </citation>
    <scope>NUCLEOTIDE SEQUENCE [LARGE SCALE GENOMIC DNA]</scope>
    <source>
        <strain evidence="1 2">NS-104</strain>
    </source>
</reference>
<protein>
    <recommendedName>
        <fullName evidence="3">DUF2303 domain-containing protein</fullName>
    </recommendedName>
</protein>
<dbReference type="Proteomes" id="UP000245252">
    <property type="component" value="Unassembled WGS sequence"/>
</dbReference>
<evidence type="ECO:0008006" key="3">
    <source>
        <dbReference type="Google" id="ProtNLM"/>
    </source>
</evidence>
<dbReference type="OrthoDB" id="7346200at2"/>
<evidence type="ECO:0000313" key="1">
    <source>
        <dbReference type="EMBL" id="PWE57638.1"/>
    </source>
</evidence>
<organism evidence="1 2">
    <name type="scientific">Metarhizobium album</name>
    <dbReference type="NCBI Taxonomy" id="2182425"/>
    <lineage>
        <taxon>Bacteria</taxon>
        <taxon>Pseudomonadati</taxon>
        <taxon>Pseudomonadota</taxon>
        <taxon>Alphaproteobacteria</taxon>
        <taxon>Hyphomicrobiales</taxon>
        <taxon>Rhizobiaceae</taxon>
        <taxon>Metarhizobium</taxon>
    </lineage>
</organism>
<evidence type="ECO:0000313" key="2">
    <source>
        <dbReference type="Proteomes" id="UP000245252"/>
    </source>
</evidence>
<dbReference type="InterPro" id="IPR019276">
    <property type="entry name" value="DUF2303"/>
</dbReference>
<comment type="caution">
    <text evidence="1">The sequence shown here is derived from an EMBL/GenBank/DDBJ whole genome shotgun (WGS) entry which is preliminary data.</text>
</comment>
<dbReference type="AlphaFoldDB" id="A0A2U2DWD6"/>
<proteinExistence type="predicted"/>